<dbReference type="EMBL" id="JBBNAE010000010">
    <property type="protein sequence ID" value="KAK9090976.1"/>
    <property type="molecule type" value="Genomic_DNA"/>
</dbReference>
<keyword evidence="1" id="KW-0479">Metal-binding</keyword>
<keyword evidence="3" id="KW-0862">Zinc</keyword>
<name>A0AAP0HNP4_9MAGN</name>
<evidence type="ECO:0000256" key="2">
    <source>
        <dbReference type="ARBA" id="ARBA00022771"/>
    </source>
</evidence>
<dbReference type="SUPFAM" id="SSF57850">
    <property type="entry name" value="RING/U-box"/>
    <property type="match status" value="1"/>
</dbReference>
<reference evidence="6 7" key="1">
    <citation type="submission" date="2024-01" db="EMBL/GenBank/DDBJ databases">
        <title>Genome assemblies of Stephania.</title>
        <authorList>
            <person name="Yang L."/>
        </authorList>
    </citation>
    <scope>NUCLEOTIDE SEQUENCE [LARGE SCALE GENOMIC DNA]</scope>
    <source>
        <strain evidence="6">QJT</strain>
        <tissue evidence="6">Leaf</tissue>
    </source>
</reference>
<dbReference type="InterPro" id="IPR013083">
    <property type="entry name" value="Znf_RING/FYVE/PHD"/>
</dbReference>
<evidence type="ECO:0000313" key="7">
    <source>
        <dbReference type="Proteomes" id="UP001417504"/>
    </source>
</evidence>
<dbReference type="Pfam" id="PF13639">
    <property type="entry name" value="zf-RING_2"/>
    <property type="match status" value="1"/>
</dbReference>
<comment type="caution">
    <text evidence="6">The sequence shown here is derived from an EMBL/GenBank/DDBJ whole genome shotgun (WGS) entry which is preliminary data.</text>
</comment>
<evidence type="ECO:0000259" key="5">
    <source>
        <dbReference type="PROSITE" id="PS50089"/>
    </source>
</evidence>
<gene>
    <name evidence="6" type="ORF">Sjap_024153</name>
</gene>
<dbReference type="AlphaFoldDB" id="A0AAP0HNP4"/>
<protein>
    <recommendedName>
        <fullName evidence="5">RING-type domain-containing protein</fullName>
    </recommendedName>
</protein>
<evidence type="ECO:0000256" key="3">
    <source>
        <dbReference type="ARBA" id="ARBA00022833"/>
    </source>
</evidence>
<keyword evidence="7" id="KW-1185">Reference proteome</keyword>
<dbReference type="GO" id="GO:0008270">
    <property type="term" value="F:zinc ion binding"/>
    <property type="evidence" value="ECO:0007669"/>
    <property type="project" value="UniProtKB-KW"/>
</dbReference>
<proteinExistence type="predicted"/>
<dbReference type="PROSITE" id="PS50089">
    <property type="entry name" value="ZF_RING_2"/>
    <property type="match status" value="1"/>
</dbReference>
<evidence type="ECO:0000256" key="4">
    <source>
        <dbReference type="PROSITE-ProRule" id="PRU00175"/>
    </source>
</evidence>
<organism evidence="6 7">
    <name type="scientific">Stephania japonica</name>
    <dbReference type="NCBI Taxonomy" id="461633"/>
    <lineage>
        <taxon>Eukaryota</taxon>
        <taxon>Viridiplantae</taxon>
        <taxon>Streptophyta</taxon>
        <taxon>Embryophyta</taxon>
        <taxon>Tracheophyta</taxon>
        <taxon>Spermatophyta</taxon>
        <taxon>Magnoliopsida</taxon>
        <taxon>Ranunculales</taxon>
        <taxon>Menispermaceae</taxon>
        <taxon>Menispermoideae</taxon>
        <taxon>Cissampelideae</taxon>
        <taxon>Stephania</taxon>
    </lineage>
</organism>
<keyword evidence="2 4" id="KW-0863">Zinc-finger</keyword>
<dbReference type="Proteomes" id="UP001417504">
    <property type="component" value="Unassembled WGS sequence"/>
</dbReference>
<dbReference type="Gene3D" id="3.30.40.10">
    <property type="entry name" value="Zinc/RING finger domain, C3HC4 (zinc finger)"/>
    <property type="match status" value="1"/>
</dbReference>
<feature type="domain" description="RING-type" evidence="5">
    <location>
        <begin position="116"/>
        <end position="158"/>
    </location>
</feature>
<sequence>MSFCFDSNPQIIHRYLDHLESMLMLWGSQSPARDDILNEQYFLSKLANLEDFWANIEVILECGSEEMKERARRLRCEVTIGCDNLITKRLEALDPLLDFMGKMTRRSVGEVERETCEVCKDEFGVSGMDARLTECGHIFHFNCIFKWLQSYPRCPVCRFRLSS</sequence>
<evidence type="ECO:0000313" key="6">
    <source>
        <dbReference type="EMBL" id="KAK9090976.1"/>
    </source>
</evidence>
<dbReference type="InterPro" id="IPR001841">
    <property type="entry name" value="Znf_RING"/>
</dbReference>
<dbReference type="SMART" id="SM00184">
    <property type="entry name" value="RING"/>
    <property type="match status" value="1"/>
</dbReference>
<evidence type="ECO:0000256" key="1">
    <source>
        <dbReference type="ARBA" id="ARBA00022723"/>
    </source>
</evidence>
<accession>A0AAP0HNP4</accession>
<dbReference type="PANTHER" id="PTHR15710">
    <property type="entry name" value="E3 UBIQUITIN-PROTEIN LIGASE PRAJA"/>
    <property type="match status" value="1"/>
</dbReference>